<organism evidence="2 3">
    <name type="scientific">Streptomyces mesophilus</name>
    <dbReference type="NCBI Taxonomy" id="1775132"/>
    <lineage>
        <taxon>Bacteria</taxon>
        <taxon>Bacillati</taxon>
        <taxon>Actinomycetota</taxon>
        <taxon>Actinomycetes</taxon>
        <taxon>Kitasatosporales</taxon>
        <taxon>Streptomycetaceae</taxon>
        <taxon>Streptomyces</taxon>
    </lineage>
</organism>
<dbReference type="AlphaFoldDB" id="A0A6G4XJ31"/>
<name>A0A6G4XJ31_9ACTN</name>
<comment type="caution">
    <text evidence="2">The sequence shown here is derived from an EMBL/GenBank/DDBJ whole genome shotgun (WGS) entry which is preliminary data.</text>
</comment>
<gene>
    <name evidence="2" type="ORF">G6045_18205</name>
</gene>
<proteinExistence type="predicted"/>
<reference evidence="2 3" key="1">
    <citation type="submission" date="2020-02" db="EMBL/GenBank/DDBJ databases">
        <title>Whole-genome analyses of novel actinobacteria.</title>
        <authorList>
            <person name="Sahin N."/>
            <person name="Tokatli A."/>
        </authorList>
    </citation>
    <scope>NUCLEOTIDE SEQUENCE [LARGE SCALE GENOMIC DNA]</scope>
    <source>
        <strain evidence="2 3">YC504</strain>
    </source>
</reference>
<dbReference type="Proteomes" id="UP000481109">
    <property type="component" value="Unassembled WGS sequence"/>
</dbReference>
<keyword evidence="3" id="KW-1185">Reference proteome</keyword>
<protein>
    <recommendedName>
        <fullName evidence="4">DUF3558 domain-containing protein</fullName>
    </recommendedName>
</protein>
<dbReference type="PROSITE" id="PS51257">
    <property type="entry name" value="PROKAR_LIPOPROTEIN"/>
    <property type="match status" value="1"/>
</dbReference>
<evidence type="ECO:0000313" key="3">
    <source>
        <dbReference type="Proteomes" id="UP000481109"/>
    </source>
</evidence>
<evidence type="ECO:0000313" key="2">
    <source>
        <dbReference type="EMBL" id="NGO77576.1"/>
    </source>
</evidence>
<feature type="signal peptide" evidence="1">
    <location>
        <begin position="1"/>
        <end position="29"/>
    </location>
</feature>
<evidence type="ECO:0000256" key="1">
    <source>
        <dbReference type="SAM" id="SignalP"/>
    </source>
</evidence>
<dbReference type="EMBL" id="JAAKZW010000069">
    <property type="protein sequence ID" value="NGO77576.1"/>
    <property type="molecule type" value="Genomic_DNA"/>
</dbReference>
<sequence>MRIVISRRPVRAGCLATAVAGLLCLGATGCTGDKDEKVAAADKDVAGTQLCGGHAVSAEASKALKVIMGSSQFGTTGEKSTVAQAARDVVEAGQYSRRTDGRDDVCRIYTADDTSNFALRVTWGLESGPPTKTPAPDFTVLKMGEQTLAAANRATVRFGCRSDNFTGSPDATHVAVGVEHWGMPTEPDGDEVEALKDAYATVAHSFALAMAKELGCEKDGGLPARPVLEPA</sequence>
<dbReference type="RefSeq" id="WP_165333037.1">
    <property type="nucleotide sequence ID" value="NZ_JAAKZW010000069.1"/>
</dbReference>
<feature type="chain" id="PRO_5026164518" description="DUF3558 domain-containing protein" evidence="1">
    <location>
        <begin position="30"/>
        <end position="231"/>
    </location>
</feature>
<evidence type="ECO:0008006" key="4">
    <source>
        <dbReference type="Google" id="ProtNLM"/>
    </source>
</evidence>
<accession>A0A6G4XJ31</accession>
<keyword evidence="1" id="KW-0732">Signal</keyword>